<dbReference type="GO" id="GO:0006313">
    <property type="term" value="P:DNA transposition"/>
    <property type="evidence" value="ECO:0007669"/>
    <property type="project" value="InterPro"/>
</dbReference>
<evidence type="ECO:0000313" key="1">
    <source>
        <dbReference type="EMBL" id="KKR13458.1"/>
    </source>
</evidence>
<evidence type="ECO:0008006" key="3">
    <source>
        <dbReference type="Google" id="ProtNLM"/>
    </source>
</evidence>
<gene>
    <name evidence="1" type="ORF">UT42_C0046G0001</name>
</gene>
<comment type="caution">
    <text evidence="1">The sequence shown here is derived from an EMBL/GenBank/DDBJ whole genome shotgun (WGS) entry which is preliminary data.</text>
</comment>
<proteinExistence type="predicted"/>
<dbReference type="GO" id="GO:0003677">
    <property type="term" value="F:DNA binding"/>
    <property type="evidence" value="ECO:0007669"/>
    <property type="project" value="InterPro"/>
</dbReference>
<name>A0A0G0ND78_9BACT</name>
<accession>A0A0G0ND78</accession>
<dbReference type="SUPFAM" id="SSF143422">
    <property type="entry name" value="Transposase IS200-like"/>
    <property type="match status" value="1"/>
</dbReference>
<dbReference type="AlphaFoldDB" id="A0A0G0ND78"/>
<reference evidence="1 2" key="1">
    <citation type="journal article" date="2015" name="Nature">
        <title>rRNA introns, odd ribosomes, and small enigmatic genomes across a large radiation of phyla.</title>
        <authorList>
            <person name="Brown C.T."/>
            <person name="Hug L.A."/>
            <person name="Thomas B.C."/>
            <person name="Sharon I."/>
            <person name="Castelle C.J."/>
            <person name="Singh A."/>
            <person name="Wilkins M.J."/>
            <person name="Williams K.H."/>
            <person name="Banfield J.F."/>
        </authorList>
    </citation>
    <scope>NUCLEOTIDE SEQUENCE [LARGE SCALE GENOMIC DNA]</scope>
</reference>
<dbReference type="EMBL" id="LBWS01000046">
    <property type="protein sequence ID" value="KKR13458.1"/>
    <property type="molecule type" value="Genomic_DNA"/>
</dbReference>
<organism evidence="1 2">
    <name type="scientific">Candidatus Falkowbacteria bacterium GW2011_GWA2_39_24</name>
    <dbReference type="NCBI Taxonomy" id="1618634"/>
    <lineage>
        <taxon>Bacteria</taxon>
        <taxon>Candidatus Falkowiibacteriota</taxon>
    </lineage>
</organism>
<feature type="non-terminal residue" evidence="1">
    <location>
        <position position="1"/>
    </location>
</feature>
<dbReference type="InterPro" id="IPR036515">
    <property type="entry name" value="Transposase_17_sf"/>
</dbReference>
<dbReference type="Proteomes" id="UP000034048">
    <property type="component" value="Unassembled WGS sequence"/>
</dbReference>
<evidence type="ECO:0000313" key="2">
    <source>
        <dbReference type="Proteomes" id="UP000034048"/>
    </source>
</evidence>
<protein>
    <recommendedName>
        <fullName evidence="3">IS200/IS605 family transposase</fullName>
    </recommendedName>
</protein>
<dbReference type="GO" id="GO:0004803">
    <property type="term" value="F:transposase activity"/>
    <property type="evidence" value="ECO:0007669"/>
    <property type="project" value="InterPro"/>
</dbReference>
<sequence length="31" mass="3601">LWVRGYFVRTAGPGLTKEAIDKYIEEQAEEM</sequence>